<accession>A0A0R2FE22</accession>
<organism evidence="1 2">
    <name type="scientific">Liquorilactobacillus mali</name>
    <dbReference type="NCBI Taxonomy" id="1618"/>
    <lineage>
        <taxon>Bacteria</taxon>
        <taxon>Bacillati</taxon>
        <taxon>Bacillota</taxon>
        <taxon>Bacilli</taxon>
        <taxon>Lactobacillales</taxon>
        <taxon>Lactobacillaceae</taxon>
        <taxon>Liquorilactobacillus</taxon>
    </lineage>
</organism>
<dbReference type="EMBL" id="JQAR01000035">
    <property type="protein sequence ID" value="KRN26739.1"/>
    <property type="molecule type" value="Genomic_DNA"/>
</dbReference>
<dbReference type="STRING" id="1618.IV36_GL001558"/>
<evidence type="ECO:0000313" key="2">
    <source>
        <dbReference type="Proteomes" id="UP000051727"/>
    </source>
</evidence>
<evidence type="ECO:0000313" key="1">
    <source>
        <dbReference type="EMBL" id="KRN26739.1"/>
    </source>
</evidence>
<name>A0A0R2FE22_9LACO</name>
<proteinExistence type="predicted"/>
<dbReference type="AlphaFoldDB" id="A0A0R2FE22"/>
<dbReference type="PIRSF" id="PIRSF011474">
    <property type="entry name" value="Glucitol_operon_activator"/>
    <property type="match status" value="1"/>
</dbReference>
<dbReference type="InterPro" id="IPR009693">
    <property type="entry name" value="Glucitol_operon_activator"/>
</dbReference>
<dbReference type="Pfam" id="PF06923">
    <property type="entry name" value="GutM"/>
    <property type="match status" value="1"/>
</dbReference>
<dbReference type="OrthoDB" id="9096700at2"/>
<reference evidence="1 2" key="1">
    <citation type="journal article" date="2015" name="Genome Announc.">
        <title>Expanding the biotechnology potential of lactobacilli through comparative genomics of 213 strains and associated genera.</title>
        <authorList>
            <person name="Sun Z."/>
            <person name="Harris H.M."/>
            <person name="McCann A."/>
            <person name="Guo C."/>
            <person name="Argimon S."/>
            <person name="Zhang W."/>
            <person name="Yang X."/>
            <person name="Jeffery I.B."/>
            <person name="Cooney J.C."/>
            <person name="Kagawa T.F."/>
            <person name="Liu W."/>
            <person name="Song Y."/>
            <person name="Salvetti E."/>
            <person name="Wrobel A."/>
            <person name="Rasinkangas P."/>
            <person name="Parkhill J."/>
            <person name="Rea M.C."/>
            <person name="O'Sullivan O."/>
            <person name="Ritari J."/>
            <person name="Douillard F.P."/>
            <person name="Paul Ross R."/>
            <person name="Yang R."/>
            <person name="Briner A.E."/>
            <person name="Felis G.E."/>
            <person name="de Vos W.M."/>
            <person name="Barrangou R."/>
            <person name="Klaenhammer T.R."/>
            <person name="Caufield P.W."/>
            <person name="Cui Y."/>
            <person name="Zhang H."/>
            <person name="O'Toole P.W."/>
        </authorList>
    </citation>
    <scope>NUCLEOTIDE SEQUENCE [LARGE SCALE GENOMIC DNA]</scope>
    <source>
        <strain evidence="1 2">ATCC 27304</strain>
    </source>
</reference>
<comment type="caution">
    <text evidence="1">The sequence shown here is derived from an EMBL/GenBank/DDBJ whole genome shotgun (WGS) entry which is preliminary data.</text>
</comment>
<sequence length="164" mass="18752">MLIYFGIILVVAFLIQGLLGLKQIKDFSTTFHQLRLLAPVAIGKNPKKFQSGTLILIAVKEDGSIAEARMMKGITIFAKFKELKSLRGKNIAEVAASFEQLKQFDKLTRVCFLDAYKNYVNYKANKLRPHDFDSTVKIWSLPMVEKIKATYYKVVSRLKNKEMN</sequence>
<protein>
    <submittedName>
        <fullName evidence="1">Sorbitol operon activator</fullName>
    </submittedName>
</protein>
<dbReference type="PATRIC" id="fig|1618.3.peg.1577"/>
<dbReference type="Proteomes" id="UP000051727">
    <property type="component" value="Unassembled WGS sequence"/>
</dbReference>
<dbReference type="RefSeq" id="WP_056992468.1">
    <property type="nucleotide sequence ID" value="NZ_JQAR01000035.1"/>
</dbReference>
<gene>
    <name evidence="1" type="ORF">IV36_GL001558</name>
</gene>